<reference evidence="4 5" key="1">
    <citation type="submission" date="2018-06" db="EMBL/GenBank/DDBJ databases">
        <title>Paenibacillus montanisoli sp. nov., isolated from mountain area soil.</title>
        <authorList>
            <person name="Wu M."/>
        </authorList>
    </citation>
    <scope>NUCLEOTIDE SEQUENCE [LARGE SCALE GENOMIC DNA]</scope>
    <source>
        <strain evidence="4 5">RA17</strain>
    </source>
</reference>
<dbReference type="InterPro" id="IPR008979">
    <property type="entry name" value="Galactose-bd-like_sf"/>
</dbReference>
<organism evidence="4 5">
    <name type="scientific">Paenibacillus montanisoli</name>
    <dbReference type="NCBI Taxonomy" id="2081970"/>
    <lineage>
        <taxon>Bacteria</taxon>
        <taxon>Bacillati</taxon>
        <taxon>Bacillota</taxon>
        <taxon>Bacilli</taxon>
        <taxon>Bacillales</taxon>
        <taxon>Paenibacillaceae</taxon>
        <taxon>Paenibacillus</taxon>
    </lineage>
</organism>
<dbReference type="SUPFAM" id="SSF51445">
    <property type="entry name" value="(Trans)glycosidases"/>
    <property type="match status" value="1"/>
</dbReference>
<accession>A0A328TWY2</accession>
<dbReference type="InterPro" id="IPR001944">
    <property type="entry name" value="Glycoside_Hdrlase_35"/>
</dbReference>
<evidence type="ECO:0000256" key="1">
    <source>
        <dbReference type="ARBA" id="ARBA00009809"/>
    </source>
</evidence>
<keyword evidence="5" id="KW-1185">Reference proteome</keyword>
<name>A0A328TWY2_9BACL</name>
<dbReference type="OrthoDB" id="9813184at2"/>
<dbReference type="EMBL" id="QLUW01000003">
    <property type="protein sequence ID" value="RAP74987.1"/>
    <property type="molecule type" value="Genomic_DNA"/>
</dbReference>
<dbReference type="Proteomes" id="UP000249260">
    <property type="component" value="Unassembled WGS sequence"/>
</dbReference>
<dbReference type="InterPro" id="IPR017853">
    <property type="entry name" value="GH"/>
</dbReference>
<evidence type="ECO:0000259" key="3">
    <source>
        <dbReference type="Pfam" id="PF01301"/>
    </source>
</evidence>
<dbReference type="SUPFAM" id="SSF49785">
    <property type="entry name" value="Galactose-binding domain-like"/>
    <property type="match status" value="1"/>
</dbReference>
<protein>
    <recommendedName>
        <fullName evidence="3">Glycoside hydrolase 35 catalytic domain-containing protein</fullName>
    </recommendedName>
</protein>
<dbReference type="PANTHER" id="PTHR23421">
    <property type="entry name" value="BETA-GALACTOSIDASE RELATED"/>
    <property type="match status" value="1"/>
</dbReference>
<feature type="domain" description="Glycoside hydrolase 35 catalytic" evidence="3">
    <location>
        <begin position="33"/>
        <end position="333"/>
    </location>
</feature>
<sequence>MGFITFGTTSRRINRMNMDLKTEAAMQLSSSQLRIGGQAEIILCASLFYFRNPRAHWRERLEQVKAFGYNAIDVYFPWNYHELEEGSWDFAGERDVEAFLQLAAEVGLWVVARPGPYICSEWDGGALPAYLFAKPDIVIRSTDPIYLKAVENWFDQILPILAKYEQGRGGSIICVQLENELDFYDCPDPKSYITALRDMALHRGIKAPMIACAGQGGLYEASGLVEGVVPTCNFYPNDKDPEFEHKVTAYEQRLSDSGLPLLVTETNRSHFLLRRLFSCGAKLLGPYLQVSGTNFGFTNGTNNWGDPLALMASDYDFHGMVSPEGHIRKEAYEGRLLRRLLTAYGSSIAEAVSAPASDIAALIVDPAASAAPSTIVKRQLLLGKGGHLLFVAGVGEKEESLRLQLADGSVIPQASTLVSVPAKCSIIPVEVPLDSWGVNGGTLRYATAELTDAHSETGRTVIVFHSMHEGEIAVRLQAPAALIEEAGMTAAANIDDGEYLFTFRAQPGAIAVCTVELADGHVLELVGLASADALLMNAIGEGEVVTIGREIAYDLEPRDAAVSWSLSQVAPTAPITAEAATPLAAPDFLERSGIYRGYAWYEAVSAAPADQPVRGYLIEKASDILSLYADGEYLGTHTPGGASRFIPSGAGEAGSKLTVRTEIWGHTNFDDARLPGLRLNSMKGLTGLTAVTGVKKLTNWWVLRVHSRTIQPELTAPDYNDQEWAIVTFGGWLSPDHPSAEYFRNSFTPSSEADSWTLHFNGIQSLAQVFVNGASVGSVHPFDPYLNISEHVRSGEAVQITVFLERVLGLGAGEVIVYEGSAARSWRLSASEEAGLLSHAEASRQAAAPSALPVTLAAGSVAWLYGTLPETCSANGWRVYVKGSHMKLTVFFGGTIVGRLWTEGGKSRPAMSGGSQESFFLPGPWFAADGENELVILLEAIEHGASAELASVTFVPVGLRKKQ</sequence>
<comment type="caution">
    <text evidence="4">The sequence shown here is derived from an EMBL/GenBank/DDBJ whole genome shotgun (WGS) entry which is preliminary data.</text>
</comment>
<dbReference type="PRINTS" id="PR00742">
    <property type="entry name" value="GLHYDRLASE35"/>
</dbReference>
<dbReference type="GO" id="GO:0004553">
    <property type="term" value="F:hydrolase activity, hydrolyzing O-glycosyl compounds"/>
    <property type="evidence" value="ECO:0007669"/>
    <property type="project" value="InterPro"/>
</dbReference>
<proteinExistence type="inferred from homology"/>
<evidence type="ECO:0000313" key="4">
    <source>
        <dbReference type="EMBL" id="RAP74987.1"/>
    </source>
</evidence>
<dbReference type="Gene3D" id="3.20.20.80">
    <property type="entry name" value="Glycosidases"/>
    <property type="match status" value="1"/>
</dbReference>
<comment type="similarity">
    <text evidence="1 2">Belongs to the glycosyl hydrolase 35 family.</text>
</comment>
<evidence type="ECO:0000313" key="5">
    <source>
        <dbReference type="Proteomes" id="UP000249260"/>
    </source>
</evidence>
<dbReference type="InterPro" id="IPR031330">
    <property type="entry name" value="Gly_Hdrlase_35_cat"/>
</dbReference>
<dbReference type="AlphaFoldDB" id="A0A328TWY2"/>
<gene>
    <name evidence="4" type="ORF">DL346_16450</name>
</gene>
<evidence type="ECO:0000256" key="2">
    <source>
        <dbReference type="RuleBase" id="RU003679"/>
    </source>
</evidence>
<dbReference type="Gene3D" id="2.60.120.260">
    <property type="entry name" value="Galactose-binding domain-like"/>
    <property type="match status" value="2"/>
</dbReference>
<dbReference type="Pfam" id="PF01301">
    <property type="entry name" value="Glyco_hydro_35"/>
    <property type="match status" value="1"/>
</dbReference>
<dbReference type="GO" id="GO:0005975">
    <property type="term" value="P:carbohydrate metabolic process"/>
    <property type="evidence" value="ECO:0007669"/>
    <property type="project" value="InterPro"/>
</dbReference>